<evidence type="ECO:0000256" key="7">
    <source>
        <dbReference type="ARBA" id="ARBA00022967"/>
    </source>
</evidence>
<dbReference type="PROSITE" id="PS50893">
    <property type="entry name" value="ABC_TRANSPORTER_2"/>
    <property type="match status" value="2"/>
</dbReference>
<evidence type="ECO:0000259" key="9">
    <source>
        <dbReference type="PROSITE" id="PS50893"/>
    </source>
</evidence>
<evidence type="ECO:0000256" key="1">
    <source>
        <dbReference type="ARBA" id="ARBA00022448"/>
    </source>
</evidence>
<evidence type="ECO:0000313" key="11">
    <source>
        <dbReference type="Proteomes" id="UP001596113"/>
    </source>
</evidence>
<evidence type="ECO:0000256" key="4">
    <source>
        <dbReference type="ARBA" id="ARBA00022737"/>
    </source>
</evidence>
<dbReference type="InterPro" id="IPR050107">
    <property type="entry name" value="ABC_carbohydrate_import_ATPase"/>
</dbReference>
<protein>
    <submittedName>
        <fullName evidence="10">Sugar ABC transporter ATP-binding protein</fullName>
    </submittedName>
</protein>
<gene>
    <name evidence="10" type="ORF">ACFPOF_21485</name>
</gene>
<keyword evidence="5" id="KW-0547">Nucleotide-binding</keyword>
<dbReference type="InterPro" id="IPR027417">
    <property type="entry name" value="P-loop_NTPase"/>
</dbReference>
<evidence type="ECO:0000256" key="8">
    <source>
        <dbReference type="ARBA" id="ARBA00023136"/>
    </source>
</evidence>
<reference evidence="11" key="1">
    <citation type="journal article" date="2019" name="Int. J. Syst. Evol. Microbiol.">
        <title>The Global Catalogue of Microorganisms (GCM) 10K type strain sequencing project: providing services to taxonomists for standard genome sequencing and annotation.</title>
        <authorList>
            <consortium name="The Broad Institute Genomics Platform"/>
            <consortium name="The Broad Institute Genome Sequencing Center for Infectious Disease"/>
            <person name="Wu L."/>
            <person name="Ma J."/>
        </authorList>
    </citation>
    <scope>NUCLEOTIDE SEQUENCE [LARGE SCALE GENOMIC DNA]</scope>
    <source>
        <strain evidence="11">CGMCC 1.18575</strain>
    </source>
</reference>
<keyword evidence="2" id="KW-1003">Cell membrane</keyword>
<dbReference type="InterPro" id="IPR003593">
    <property type="entry name" value="AAA+_ATPase"/>
</dbReference>
<proteinExistence type="predicted"/>
<comment type="caution">
    <text evidence="10">The sequence shown here is derived from an EMBL/GenBank/DDBJ whole genome shotgun (WGS) entry which is preliminary data.</text>
</comment>
<accession>A0ABW0HXR1</accession>
<sequence length="510" mass="55371">MAKALVMEGIAKAFNGVYALKGVNLDLEHQEILAIVGENGAGKSTLMKILSGSYPKSSYEGQVYVDNVQQQFETTRDSEKAGIEMIYQEISLHLDLTVAENLFLGKWPIKNKFAVDWKKVNETAERYLKLVGLTVSPKETVRNLNTSQQQLISIARAFMRNPKILVLDEPTSALTETEANNLLNVIRDLKAKGISSIYISHKLDEVFSIADRITVMRDGNVISTSPGPGADINRVVEDMVGRKIETMYPKKKVPIGEEMLRVEGLSVPHPYSAGKQIVTDVGFQVRKGEILGIAGLVGAGRSEIVNAIFGAIPKASGKVFIQGKETDIRKPLDAIKHGIGLVTENRKATGFVGTMNLRENMTLANLGKISSGGIINKSAEETLAQSYYSKLLVKAQGIKASILGLSGGNQQKIVLAKWLMTNIKILIVDEPTRGIDVGAKVEIYNLLTELAESGVAIIMISSDLPELLAMSDRFIIMANGIIGGTLTQEEATQEKVMKIATGSASRMVAN</sequence>
<dbReference type="InterPro" id="IPR017871">
    <property type="entry name" value="ABC_transporter-like_CS"/>
</dbReference>
<keyword evidence="3" id="KW-0762">Sugar transport</keyword>
<dbReference type="SMART" id="SM00382">
    <property type="entry name" value="AAA"/>
    <property type="match status" value="2"/>
</dbReference>
<keyword evidence="4" id="KW-0677">Repeat</keyword>
<dbReference type="Proteomes" id="UP001596113">
    <property type="component" value="Unassembled WGS sequence"/>
</dbReference>
<dbReference type="PANTHER" id="PTHR43790:SF3">
    <property type="entry name" value="D-ALLOSE IMPORT ATP-BINDING PROTEIN ALSA-RELATED"/>
    <property type="match status" value="1"/>
</dbReference>
<name>A0ABW0HXR1_9BACL</name>
<evidence type="ECO:0000256" key="2">
    <source>
        <dbReference type="ARBA" id="ARBA00022475"/>
    </source>
</evidence>
<keyword evidence="11" id="KW-1185">Reference proteome</keyword>
<feature type="domain" description="ABC transporter" evidence="9">
    <location>
        <begin position="5"/>
        <end position="243"/>
    </location>
</feature>
<dbReference type="PANTHER" id="PTHR43790">
    <property type="entry name" value="CARBOHYDRATE TRANSPORT ATP-BINDING PROTEIN MG119-RELATED"/>
    <property type="match status" value="1"/>
</dbReference>
<evidence type="ECO:0000256" key="3">
    <source>
        <dbReference type="ARBA" id="ARBA00022597"/>
    </source>
</evidence>
<keyword evidence="7" id="KW-1278">Translocase</keyword>
<feature type="domain" description="ABC transporter" evidence="9">
    <location>
        <begin position="260"/>
        <end position="504"/>
    </location>
</feature>
<dbReference type="CDD" id="cd03215">
    <property type="entry name" value="ABC_Carb_Monos_II"/>
    <property type="match status" value="1"/>
</dbReference>
<evidence type="ECO:0000256" key="5">
    <source>
        <dbReference type="ARBA" id="ARBA00022741"/>
    </source>
</evidence>
<dbReference type="EMBL" id="JBHSMI010000029">
    <property type="protein sequence ID" value="MFC5405323.1"/>
    <property type="molecule type" value="Genomic_DNA"/>
</dbReference>
<keyword evidence="6 10" id="KW-0067">ATP-binding</keyword>
<dbReference type="RefSeq" id="WP_378136461.1">
    <property type="nucleotide sequence ID" value="NZ_JBHSMI010000029.1"/>
</dbReference>
<dbReference type="InterPro" id="IPR003439">
    <property type="entry name" value="ABC_transporter-like_ATP-bd"/>
</dbReference>
<dbReference type="PROSITE" id="PS00211">
    <property type="entry name" value="ABC_TRANSPORTER_1"/>
    <property type="match status" value="1"/>
</dbReference>
<keyword evidence="1" id="KW-0813">Transport</keyword>
<dbReference type="Pfam" id="PF00005">
    <property type="entry name" value="ABC_tran"/>
    <property type="match status" value="2"/>
</dbReference>
<evidence type="ECO:0000256" key="6">
    <source>
        <dbReference type="ARBA" id="ARBA00022840"/>
    </source>
</evidence>
<dbReference type="Gene3D" id="3.40.50.300">
    <property type="entry name" value="P-loop containing nucleotide triphosphate hydrolases"/>
    <property type="match status" value="2"/>
</dbReference>
<dbReference type="GO" id="GO:0005524">
    <property type="term" value="F:ATP binding"/>
    <property type="evidence" value="ECO:0007669"/>
    <property type="project" value="UniProtKB-KW"/>
</dbReference>
<evidence type="ECO:0000313" key="10">
    <source>
        <dbReference type="EMBL" id="MFC5405323.1"/>
    </source>
</evidence>
<dbReference type="SUPFAM" id="SSF52540">
    <property type="entry name" value="P-loop containing nucleoside triphosphate hydrolases"/>
    <property type="match status" value="2"/>
</dbReference>
<keyword evidence="8" id="KW-0472">Membrane</keyword>
<dbReference type="CDD" id="cd03216">
    <property type="entry name" value="ABC_Carb_Monos_I"/>
    <property type="match status" value="1"/>
</dbReference>
<organism evidence="10 11">
    <name type="scientific">Cohnella soli</name>
    <dbReference type="NCBI Taxonomy" id="425005"/>
    <lineage>
        <taxon>Bacteria</taxon>
        <taxon>Bacillati</taxon>
        <taxon>Bacillota</taxon>
        <taxon>Bacilli</taxon>
        <taxon>Bacillales</taxon>
        <taxon>Paenibacillaceae</taxon>
        <taxon>Cohnella</taxon>
    </lineage>
</organism>